<feature type="transmembrane region" description="Helical" evidence="1">
    <location>
        <begin position="306"/>
        <end position="324"/>
    </location>
</feature>
<evidence type="ECO:0000313" key="3">
    <source>
        <dbReference type="Proteomes" id="UP000444318"/>
    </source>
</evidence>
<dbReference type="AlphaFoldDB" id="A0A843SCU4"/>
<dbReference type="RefSeq" id="WP_152804208.1">
    <property type="nucleotide sequence ID" value="NZ_WHUF01000003.1"/>
</dbReference>
<comment type="caution">
    <text evidence="2">The sequence shown here is derived from an EMBL/GenBank/DDBJ whole genome shotgun (WGS) entry which is preliminary data.</text>
</comment>
<feature type="transmembrane region" description="Helical" evidence="1">
    <location>
        <begin position="424"/>
        <end position="446"/>
    </location>
</feature>
<gene>
    <name evidence="2" type="ORF">GEV01_10830</name>
</gene>
<feature type="transmembrane region" description="Helical" evidence="1">
    <location>
        <begin position="236"/>
        <end position="254"/>
    </location>
</feature>
<dbReference type="Proteomes" id="UP000444318">
    <property type="component" value="Unassembled WGS sequence"/>
</dbReference>
<protein>
    <recommendedName>
        <fullName evidence="4">O-antigen ligase domain-containing protein</fullName>
    </recommendedName>
</protein>
<evidence type="ECO:0008006" key="4">
    <source>
        <dbReference type="Google" id="ProtNLM"/>
    </source>
</evidence>
<feature type="transmembrane region" description="Helical" evidence="1">
    <location>
        <begin position="135"/>
        <end position="158"/>
    </location>
</feature>
<dbReference type="EMBL" id="WHUF01000003">
    <property type="protein sequence ID" value="MQA20001.1"/>
    <property type="molecule type" value="Genomic_DNA"/>
</dbReference>
<name>A0A843SCU4_9BURK</name>
<keyword evidence="1" id="KW-0472">Membrane</keyword>
<feature type="transmembrane region" description="Helical" evidence="1">
    <location>
        <begin position="103"/>
        <end position="123"/>
    </location>
</feature>
<proteinExistence type="predicted"/>
<accession>A0A843SCU4</accession>
<sequence length="538" mass="58469">MNFFRKQATPALPSGGYYAPRRKRILPTLPAMLAGLALLLVAAFAGLIAPMGGVKLTLVFAGMLLVIPVVWFLSAKNLLPILLVFIFLIQGPCASILHIRAILWVGSCLAFLFLLRTVLEILLTKLGRRMPNVPWGGAAGIVIAAAIYLGFFFFGMAIGKATKLQMLSSIRFGVPMFGVLMVLAFTPFTEKRLLIMWRLIIGIMLLQLPVVFYQHFWGMGLIGWDAVVGTFGPGMSAVMVVFSIAALIYSLACWSRGLMPFWQLAVLFVFAMANMLLGEVKAIVFWMPLALVLTLRTRLLRNVGTFIAYGCLLVVFMAGTFAAYKAMYWGEQGSSGNTVEQKLQHTGGYFFDPYEIQYGTGEVGRFASLYIWYRDPTPDAMGRLIGFGPGASADGESTGRGVIAMRYRPLHIDSTTLTALLWDLGILGAISFVLIPVLAVLAAVRYLRRGGGTLHQQAMVDASAVTLVLMMTTLIYNRTLLVETSSQLLFLFCAGCIVQMCRFSAAKAPAPAPAAAKRPYGPSSAMRALPVAGGARHG</sequence>
<evidence type="ECO:0000313" key="2">
    <source>
        <dbReference type="EMBL" id="MQA20001.1"/>
    </source>
</evidence>
<feature type="transmembrane region" description="Helical" evidence="1">
    <location>
        <begin position="195"/>
        <end position="216"/>
    </location>
</feature>
<evidence type="ECO:0000256" key="1">
    <source>
        <dbReference type="SAM" id="Phobius"/>
    </source>
</evidence>
<organism evidence="2 3">
    <name type="scientific">Rugamonas rivuli</name>
    <dbReference type="NCBI Taxonomy" id="2743358"/>
    <lineage>
        <taxon>Bacteria</taxon>
        <taxon>Pseudomonadati</taxon>
        <taxon>Pseudomonadota</taxon>
        <taxon>Betaproteobacteria</taxon>
        <taxon>Burkholderiales</taxon>
        <taxon>Oxalobacteraceae</taxon>
        <taxon>Telluria group</taxon>
        <taxon>Rugamonas</taxon>
    </lineage>
</organism>
<keyword evidence="1" id="KW-0812">Transmembrane</keyword>
<feature type="transmembrane region" description="Helical" evidence="1">
    <location>
        <begin position="170"/>
        <end position="188"/>
    </location>
</feature>
<feature type="transmembrane region" description="Helical" evidence="1">
    <location>
        <begin position="31"/>
        <end position="50"/>
    </location>
</feature>
<keyword evidence="3" id="KW-1185">Reference proteome</keyword>
<feature type="transmembrane region" description="Helical" evidence="1">
    <location>
        <begin position="458"/>
        <end position="476"/>
    </location>
</feature>
<feature type="transmembrane region" description="Helical" evidence="1">
    <location>
        <begin position="78"/>
        <end position="97"/>
    </location>
</feature>
<feature type="transmembrane region" description="Helical" evidence="1">
    <location>
        <begin position="261"/>
        <end position="277"/>
    </location>
</feature>
<reference evidence="2 3" key="1">
    <citation type="submission" date="2019-10" db="EMBL/GenBank/DDBJ databases">
        <title>Two novel species isolated from a subtropical stream in China.</title>
        <authorList>
            <person name="Lu H."/>
        </authorList>
    </citation>
    <scope>NUCLEOTIDE SEQUENCE [LARGE SCALE GENOMIC DNA]</scope>
    <source>
        <strain evidence="2 3">FT103W</strain>
    </source>
</reference>
<keyword evidence="1" id="KW-1133">Transmembrane helix</keyword>